<sequence length="268" mass="29712">MFTMREYVLAESLEQAYSLLTKGKANSILGGLLWMKMGNKAIGTGIDLSNLGLNKIEENDEEFKIGCMTTLRDIETNESLNKYFNNILKESVENIVGVQFRNSATIGGSIYSRFGFSDILTALLALDTKVEMYKGGIISLEDFCNMPYEKDILVNIIIKKNNCKSAYLTHRKSKTDFPVLAVAVSNSENGWKISVGGRPIKAELAYKAQSALSNNPTNEEIQTALDLVASELVYGTNMRGTKEYRELLAKVLVKRCIEKIIGGTSYAN</sequence>
<dbReference type="Pfam" id="PF03450">
    <property type="entry name" value="CO_deh_flav_C"/>
    <property type="match status" value="1"/>
</dbReference>
<dbReference type="InterPro" id="IPR005107">
    <property type="entry name" value="CO_DH_flav_C"/>
</dbReference>
<evidence type="ECO:0000313" key="4">
    <source>
        <dbReference type="EMBL" id="MBD7914384.1"/>
    </source>
</evidence>
<feature type="domain" description="FAD-binding PCMH-type" evidence="3">
    <location>
        <begin position="1"/>
        <end position="163"/>
    </location>
</feature>
<dbReference type="Pfam" id="PF00941">
    <property type="entry name" value="FAD_binding_5"/>
    <property type="match status" value="1"/>
</dbReference>
<dbReference type="InterPro" id="IPR036683">
    <property type="entry name" value="CO_DH_flav_C_dom_sf"/>
</dbReference>
<name>A0ABR8Q1V2_9CLOT</name>
<accession>A0ABR8Q1V2</accession>
<keyword evidence="5" id="KW-1185">Reference proteome</keyword>
<organism evidence="4 5">
    <name type="scientific">Clostridium gallinarum</name>
    <dbReference type="NCBI Taxonomy" id="2762246"/>
    <lineage>
        <taxon>Bacteria</taxon>
        <taxon>Bacillati</taxon>
        <taxon>Bacillota</taxon>
        <taxon>Clostridia</taxon>
        <taxon>Eubacteriales</taxon>
        <taxon>Clostridiaceae</taxon>
        <taxon>Clostridium</taxon>
    </lineage>
</organism>
<dbReference type="SMART" id="SM01092">
    <property type="entry name" value="CO_deh_flav_C"/>
    <property type="match status" value="1"/>
</dbReference>
<gene>
    <name evidence="4" type="ORF">H9660_04430</name>
</gene>
<dbReference type="InterPro" id="IPR016166">
    <property type="entry name" value="FAD-bd_PCMH"/>
</dbReference>
<dbReference type="InterPro" id="IPR051312">
    <property type="entry name" value="Diverse_Substr_Oxidored"/>
</dbReference>
<evidence type="ECO:0000256" key="2">
    <source>
        <dbReference type="ARBA" id="ARBA00023002"/>
    </source>
</evidence>
<reference evidence="4 5" key="1">
    <citation type="submission" date="2020-08" db="EMBL/GenBank/DDBJ databases">
        <title>A Genomic Blueprint of the Chicken Gut Microbiome.</title>
        <authorList>
            <person name="Gilroy R."/>
            <person name="Ravi A."/>
            <person name="Getino M."/>
            <person name="Pursley I."/>
            <person name="Horton D.L."/>
            <person name="Alikhan N.-F."/>
            <person name="Baker D."/>
            <person name="Gharbi K."/>
            <person name="Hall N."/>
            <person name="Watson M."/>
            <person name="Adriaenssens E.M."/>
            <person name="Foster-Nyarko E."/>
            <person name="Jarju S."/>
            <person name="Secka A."/>
            <person name="Antonio M."/>
            <person name="Oren A."/>
            <person name="Chaudhuri R."/>
            <person name="La Ragione R.M."/>
            <person name="Hildebrand F."/>
            <person name="Pallen M.J."/>
        </authorList>
    </citation>
    <scope>NUCLEOTIDE SEQUENCE [LARGE SCALE GENOMIC DNA]</scope>
    <source>
        <strain evidence="4 5">Sa3CUN1</strain>
    </source>
</reference>
<evidence type="ECO:0000259" key="3">
    <source>
        <dbReference type="PROSITE" id="PS51387"/>
    </source>
</evidence>
<dbReference type="Gene3D" id="3.30.390.50">
    <property type="entry name" value="CO dehydrogenase flavoprotein, C-terminal domain"/>
    <property type="match status" value="1"/>
</dbReference>
<proteinExistence type="predicted"/>
<keyword evidence="2" id="KW-0560">Oxidoreductase</keyword>
<dbReference type="PANTHER" id="PTHR42659:SF9">
    <property type="entry name" value="XANTHINE DEHYDROGENASE FAD-BINDING SUBUNIT XDHB-RELATED"/>
    <property type="match status" value="1"/>
</dbReference>
<dbReference type="Gene3D" id="3.30.465.10">
    <property type="match status" value="1"/>
</dbReference>
<dbReference type="InterPro" id="IPR036318">
    <property type="entry name" value="FAD-bd_PCMH-like_sf"/>
</dbReference>
<dbReference type="EMBL" id="JACSQZ010000010">
    <property type="protein sequence ID" value="MBD7914384.1"/>
    <property type="molecule type" value="Genomic_DNA"/>
</dbReference>
<protein>
    <submittedName>
        <fullName evidence="4">FAD binding domain-containing protein</fullName>
    </submittedName>
</protein>
<dbReference type="SUPFAM" id="SSF56176">
    <property type="entry name" value="FAD-binding/transporter-associated domain-like"/>
    <property type="match status" value="1"/>
</dbReference>
<keyword evidence="1" id="KW-0285">Flavoprotein</keyword>
<evidence type="ECO:0000256" key="1">
    <source>
        <dbReference type="ARBA" id="ARBA00022630"/>
    </source>
</evidence>
<dbReference type="InterPro" id="IPR016169">
    <property type="entry name" value="FAD-bd_PCMH_sub2"/>
</dbReference>
<dbReference type="SUPFAM" id="SSF55447">
    <property type="entry name" value="CO dehydrogenase flavoprotein C-terminal domain-like"/>
    <property type="match status" value="1"/>
</dbReference>
<dbReference type="PROSITE" id="PS51387">
    <property type="entry name" value="FAD_PCMH"/>
    <property type="match status" value="1"/>
</dbReference>
<evidence type="ECO:0000313" key="5">
    <source>
        <dbReference type="Proteomes" id="UP000640335"/>
    </source>
</evidence>
<dbReference type="InterPro" id="IPR002346">
    <property type="entry name" value="Mopterin_DH_FAD-bd"/>
</dbReference>
<dbReference type="Proteomes" id="UP000640335">
    <property type="component" value="Unassembled WGS sequence"/>
</dbReference>
<comment type="caution">
    <text evidence="4">The sequence shown here is derived from an EMBL/GenBank/DDBJ whole genome shotgun (WGS) entry which is preliminary data.</text>
</comment>
<dbReference type="PANTHER" id="PTHR42659">
    <property type="entry name" value="XANTHINE DEHYDROGENASE SUBUNIT C-RELATED"/>
    <property type="match status" value="1"/>
</dbReference>